<keyword evidence="1" id="KW-0812">Transmembrane</keyword>
<sequence length="218" mass="22958">MEDNARQIEIGPLITDFIELFGRYAGIVLGAAAGLAVAGVGLVLISTDRATQSVTNIAAFFVTFAVLRHILRGENLIEEEGTLGAYFRSSILNGLGVLLGLVLLIVPGLFLMSCWSMAGCLVLTRNLRAREALGASWEATRKCGWMLVLVYTLAILAVVLAVVALGAVGGVLFGTESIAQTVITECVGDLVTTVSAVLSVAIYRQLIGSMGPLRTIFA</sequence>
<gene>
    <name evidence="2" type="ORF">GCM10011614_26930</name>
</gene>
<organism evidence="2 3">
    <name type="scientific">Novosphingobium colocasiae</name>
    <dbReference type="NCBI Taxonomy" id="1256513"/>
    <lineage>
        <taxon>Bacteria</taxon>
        <taxon>Pseudomonadati</taxon>
        <taxon>Pseudomonadota</taxon>
        <taxon>Alphaproteobacteria</taxon>
        <taxon>Sphingomonadales</taxon>
        <taxon>Sphingomonadaceae</taxon>
        <taxon>Novosphingobium</taxon>
    </lineage>
</organism>
<dbReference type="Proteomes" id="UP000648075">
    <property type="component" value="Unassembled WGS sequence"/>
</dbReference>
<protein>
    <recommendedName>
        <fullName evidence="4">Glycerophosphoryl diester phosphodiesterase membrane domain-containing protein</fullName>
    </recommendedName>
</protein>
<reference evidence="2" key="1">
    <citation type="journal article" date="2014" name="Int. J. Syst. Evol. Microbiol.">
        <title>Complete genome sequence of Corynebacterium casei LMG S-19264T (=DSM 44701T), isolated from a smear-ripened cheese.</title>
        <authorList>
            <consortium name="US DOE Joint Genome Institute (JGI-PGF)"/>
            <person name="Walter F."/>
            <person name="Albersmeier A."/>
            <person name="Kalinowski J."/>
            <person name="Ruckert C."/>
        </authorList>
    </citation>
    <scope>NUCLEOTIDE SEQUENCE</scope>
    <source>
        <strain evidence="2">KCTC 32255</strain>
    </source>
</reference>
<evidence type="ECO:0008006" key="4">
    <source>
        <dbReference type="Google" id="ProtNLM"/>
    </source>
</evidence>
<name>A0A918UHU4_9SPHN</name>
<dbReference type="EMBL" id="BMZA01000011">
    <property type="protein sequence ID" value="GGZ10612.1"/>
    <property type="molecule type" value="Genomic_DNA"/>
</dbReference>
<feature type="transmembrane region" description="Helical" evidence="1">
    <location>
        <begin position="178"/>
        <end position="203"/>
    </location>
</feature>
<evidence type="ECO:0000313" key="3">
    <source>
        <dbReference type="Proteomes" id="UP000648075"/>
    </source>
</evidence>
<keyword evidence="1" id="KW-0472">Membrane</keyword>
<proteinExistence type="predicted"/>
<comment type="caution">
    <text evidence="2">The sequence shown here is derived from an EMBL/GenBank/DDBJ whole genome shotgun (WGS) entry which is preliminary data.</text>
</comment>
<feature type="transmembrane region" description="Helical" evidence="1">
    <location>
        <begin position="53"/>
        <end position="71"/>
    </location>
</feature>
<reference evidence="2" key="2">
    <citation type="submission" date="2020-09" db="EMBL/GenBank/DDBJ databases">
        <authorList>
            <person name="Sun Q."/>
            <person name="Kim S."/>
        </authorList>
    </citation>
    <scope>NUCLEOTIDE SEQUENCE</scope>
    <source>
        <strain evidence="2">KCTC 32255</strain>
    </source>
</reference>
<keyword evidence="3" id="KW-1185">Reference proteome</keyword>
<feature type="transmembrane region" description="Helical" evidence="1">
    <location>
        <begin position="91"/>
        <end position="124"/>
    </location>
</feature>
<keyword evidence="1" id="KW-1133">Transmembrane helix</keyword>
<accession>A0A918UHU4</accession>
<feature type="transmembrane region" description="Helical" evidence="1">
    <location>
        <begin position="145"/>
        <end position="172"/>
    </location>
</feature>
<dbReference type="RefSeq" id="WP_189621733.1">
    <property type="nucleotide sequence ID" value="NZ_BMZA01000011.1"/>
</dbReference>
<dbReference type="AlphaFoldDB" id="A0A918UHU4"/>
<feature type="transmembrane region" description="Helical" evidence="1">
    <location>
        <begin position="24"/>
        <end position="46"/>
    </location>
</feature>
<evidence type="ECO:0000256" key="1">
    <source>
        <dbReference type="SAM" id="Phobius"/>
    </source>
</evidence>
<evidence type="ECO:0000313" key="2">
    <source>
        <dbReference type="EMBL" id="GGZ10612.1"/>
    </source>
</evidence>